<name>A0A1U7M548_TISCR</name>
<comment type="caution">
    <text evidence="1">The sequence shown here is derived from an EMBL/GenBank/DDBJ whole genome shotgun (WGS) entry which is preliminary data.</text>
</comment>
<accession>A0A1U7M548</accession>
<dbReference type="AlphaFoldDB" id="A0A1U7M548"/>
<reference evidence="1 2" key="1">
    <citation type="submission" date="2016-02" db="EMBL/GenBank/DDBJ databases">
        <title>Genome sequence of Tissierella creatinophila DSM 6911.</title>
        <authorList>
            <person name="Poehlein A."/>
            <person name="Daniel R."/>
        </authorList>
    </citation>
    <scope>NUCLEOTIDE SEQUENCE [LARGE SCALE GENOMIC DNA]</scope>
    <source>
        <strain evidence="1 2">DSM 6911</strain>
    </source>
</reference>
<proteinExistence type="predicted"/>
<dbReference type="EMBL" id="LTDM01000028">
    <property type="protein sequence ID" value="OLS02442.1"/>
    <property type="molecule type" value="Genomic_DNA"/>
</dbReference>
<organism evidence="1 2">
    <name type="scientific">Tissierella creatinophila DSM 6911</name>
    <dbReference type="NCBI Taxonomy" id="1123403"/>
    <lineage>
        <taxon>Bacteria</taxon>
        <taxon>Bacillati</taxon>
        <taxon>Bacillota</taxon>
        <taxon>Tissierellia</taxon>
        <taxon>Tissierellales</taxon>
        <taxon>Tissierellaceae</taxon>
        <taxon>Tissierella</taxon>
    </lineage>
</organism>
<evidence type="ECO:0000313" key="2">
    <source>
        <dbReference type="Proteomes" id="UP000186112"/>
    </source>
</evidence>
<protein>
    <submittedName>
        <fullName evidence="1">Uncharacterized protein</fullName>
    </submittedName>
</protein>
<dbReference type="OrthoDB" id="1708204at2"/>
<keyword evidence="2" id="KW-1185">Reference proteome</keyword>
<gene>
    <name evidence="1" type="ORF">TICRE_15940</name>
</gene>
<dbReference type="Proteomes" id="UP000186112">
    <property type="component" value="Unassembled WGS sequence"/>
</dbReference>
<dbReference type="RefSeq" id="WP_075726876.1">
    <property type="nucleotide sequence ID" value="NZ_LTDM01000028.1"/>
</dbReference>
<sequence length="150" mass="17495">MICKICKVDKDLKNFHNLENGIDDCCSQCRAKEKIAKRKRGEILITNEGCFADLGNECDILKDKDCYKCNFYKTKEQYEEGLKKYPLIEENKGNKVDCILRNKITDEELVFSSMVKLSLFLGKAKGWACQVSRLKGNKFDYKNFQIEIRR</sequence>
<evidence type="ECO:0000313" key="1">
    <source>
        <dbReference type="EMBL" id="OLS02442.1"/>
    </source>
</evidence>